<feature type="transmembrane region" description="Helical" evidence="5">
    <location>
        <begin position="20"/>
        <end position="39"/>
    </location>
</feature>
<dbReference type="EMBL" id="CP023483">
    <property type="protein sequence ID" value="ATF25539.1"/>
    <property type="molecule type" value="Genomic_DNA"/>
</dbReference>
<evidence type="ECO:0000256" key="1">
    <source>
        <dbReference type="ARBA" id="ARBA00004141"/>
    </source>
</evidence>
<feature type="transmembrane region" description="Helical" evidence="5">
    <location>
        <begin position="102"/>
        <end position="122"/>
    </location>
</feature>
<dbReference type="GO" id="GO:0140359">
    <property type="term" value="F:ABC-type transporter activity"/>
    <property type="evidence" value="ECO:0007669"/>
    <property type="project" value="InterPro"/>
</dbReference>
<evidence type="ECO:0000313" key="8">
    <source>
        <dbReference type="EMBL" id="SPP30901.1"/>
    </source>
</evidence>
<evidence type="ECO:0000313" key="9">
    <source>
        <dbReference type="Proteomes" id="UP000243591"/>
    </source>
</evidence>
<name>A0A1D2KYL0_BROTH</name>
<evidence type="ECO:0000313" key="7">
    <source>
        <dbReference type="EMBL" id="ATF25539.1"/>
    </source>
</evidence>
<evidence type="ECO:0000256" key="2">
    <source>
        <dbReference type="ARBA" id="ARBA00022692"/>
    </source>
</evidence>
<dbReference type="KEGG" id="bths:CNY62_03495"/>
<dbReference type="RefSeq" id="WP_069120787.1">
    <property type="nucleotide sequence ID" value="NZ_CBCPJR010000004.1"/>
</dbReference>
<keyword evidence="9" id="KW-1185">Reference proteome</keyword>
<evidence type="ECO:0000256" key="4">
    <source>
        <dbReference type="ARBA" id="ARBA00023136"/>
    </source>
</evidence>
<organism evidence="7 9">
    <name type="scientific">Brochothrix thermosphacta</name>
    <name type="common">Microbacterium thermosphactum</name>
    <dbReference type="NCBI Taxonomy" id="2756"/>
    <lineage>
        <taxon>Bacteria</taxon>
        <taxon>Bacillati</taxon>
        <taxon>Bacillota</taxon>
        <taxon>Bacilli</taxon>
        <taxon>Bacillales</taxon>
        <taxon>Listeriaceae</taxon>
        <taxon>Brochothrix</taxon>
    </lineage>
</organism>
<feature type="domain" description="ABC-2 type transporter transmembrane" evidence="6">
    <location>
        <begin position="49"/>
        <end position="234"/>
    </location>
</feature>
<accession>A0A1D2KYL0</accession>
<proteinExistence type="predicted"/>
<dbReference type="Proteomes" id="UP000243591">
    <property type="component" value="Chromosome"/>
</dbReference>
<dbReference type="Pfam" id="PF12698">
    <property type="entry name" value="ABC2_membrane_3"/>
    <property type="match status" value="1"/>
</dbReference>
<keyword evidence="3 5" id="KW-1133">Transmembrane helix</keyword>
<dbReference type="AlphaFoldDB" id="A0A1D2KYL0"/>
<feature type="transmembrane region" description="Helical" evidence="5">
    <location>
        <begin position="134"/>
        <end position="156"/>
    </location>
</feature>
<reference evidence="10" key="2">
    <citation type="submission" date="2018-04" db="EMBL/GenBank/DDBJ databases">
        <authorList>
            <person name="Illikoud N."/>
        </authorList>
    </citation>
    <scope>NUCLEOTIDE SEQUENCE [LARGE SCALE GENOMIC DNA]</scope>
</reference>
<dbReference type="STRING" id="2756.BFR44_00400"/>
<dbReference type="EMBL" id="OUNC01000083">
    <property type="protein sequence ID" value="SPP30901.1"/>
    <property type="molecule type" value="Genomic_DNA"/>
</dbReference>
<comment type="subcellular location">
    <subcellularLocation>
        <location evidence="1">Membrane</location>
        <topology evidence="1">Multi-pass membrane protein</topology>
    </subcellularLocation>
</comment>
<dbReference type="Proteomes" id="UP000270190">
    <property type="component" value="Unassembled WGS sequence"/>
</dbReference>
<evidence type="ECO:0000313" key="10">
    <source>
        <dbReference type="Proteomes" id="UP000270190"/>
    </source>
</evidence>
<keyword evidence="2 5" id="KW-0812">Transmembrane</keyword>
<dbReference type="InterPro" id="IPR013525">
    <property type="entry name" value="ABC2_TM"/>
</dbReference>
<keyword evidence="4 5" id="KW-0472">Membrane</keyword>
<evidence type="ECO:0000259" key="6">
    <source>
        <dbReference type="Pfam" id="PF12698"/>
    </source>
</evidence>
<protein>
    <submittedName>
        <fullName evidence="7">ABC transporter permease</fullName>
    </submittedName>
    <submittedName>
        <fullName evidence="8">Putative ABC transporter, permease component</fullName>
    </submittedName>
</protein>
<dbReference type="OrthoDB" id="3182222at2"/>
<gene>
    <name evidence="8" type="ORF">BTBSAS_90115</name>
    <name evidence="7" type="ORF">CNY62_03495</name>
</gene>
<reference evidence="7 9" key="1">
    <citation type="submission" date="2017-09" db="EMBL/GenBank/DDBJ databases">
        <title>Complete Genome Sequences of Two Strains of the Meat Spoilage Bacterium Brochothrix thermosphacta Isolated from Ground Chicken.</title>
        <authorList>
            <person name="Paoli G.C."/>
            <person name="Wijey C."/>
            <person name="Chen C.-Y."/>
            <person name="Nguyen L."/>
            <person name="Yan X."/>
            <person name="Irwin P.L."/>
        </authorList>
    </citation>
    <scope>NUCLEOTIDE SEQUENCE [LARGE SCALE GENOMIC DNA]</scope>
    <source>
        <strain evidence="7 9">BI</strain>
    </source>
</reference>
<evidence type="ECO:0000256" key="3">
    <source>
        <dbReference type="ARBA" id="ARBA00022989"/>
    </source>
</evidence>
<sequence length="245" mass="26951">MNISLRKVKVIFMMKLRMILANLSIMIGPLMALGFVFMYRKIMPSGGNAEEAQFMQSYFLQLGLLFNIMMTGIMASSMPLAEEKEKNTLRVLMTSSVKGSEFFIGSMAPVLLIMVIVNILLLPVSGVSGINIGLYILITTFSSLITLIIGGLVGLVANTQMTASLLSVPLMMVLMMIPLFSNMNEGMAKVADYLYTGGMSESIANLASKSADPISTHTVIVHFIWLIVSLVAFLYYYKRRGLDND</sequence>
<feature type="transmembrane region" description="Helical" evidence="5">
    <location>
        <begin position="163"/>
        <end position="181"/>
    </location>
</feature>
<evidence type="ECO:0000256" key="5">
    <source>
        <dbReference type="SAM" id="Phobius"/>
    </source>
</evidence>
<reference evidence="8" key="3">
    <citation type="submission" date="2018-04" db="EMBL/GenBank/DDBJ databases">
        <authorList>
            <person name="Go L.Y."/>
            <person name="Mitchell J.A."/>
        </authorList>
    </citation>
    <scope>NUCLEOTIDE SEQUENCE</scope>
    <source>
        <strain evidence="8">BSAS1 3</strain>
    </source>
</reference>
<feature type="transmembrane region" description="Helical" evidence="5">
    <location>
        <begin position="219"/>
        <end position="237"/>
    </location>
</feature>
<feature type="transmembrane region" description="Helical" evidence="5">
    <location>
        <begin position="59"/>
        <end position="81"/>
    </location>
</feature>
<dbReference type="GO" id="GO:0016020">
    <property type="term" value="C:membrane"/>
    <property type="evidence" value="ECO:0007669"/>
    <property type="project" value="UniProtKB-SubCell"/>
</dbReference>